<evidence type="ECO:0000313" key="2">
    <source>
        <dbReference type="Proteomes" id="UP000291084"/>
    </source>
</evidence>
<reference evidence="1 2" key="1">
    <citation type="journal article" date="2015" name="Sci. Rep.">
        <title>The power of single molecule real-time sequencing technology in the de novo assembly of a eukaryotic genome.</title>
        <authorList>
            <person name="Sakai H."/>
            <person name="Naito K."/>
            <person name="Ogiso-Tanaka E."/>
            <person name="Takahashi Y."/>
            <person name="Iseki K."/>
            <person name="Muto C."/>
            <person name="Satou K."/>
            <person name="Teruya K."/>
            <person name="Shiroma A."/>
            <person name="Shimoji M."/>
            <person name="Hirano T."/>
            <person name="Itoh T."/>
            <person name="Kaga A."/>
            <person name="Tomooka N."/>
        </authorList>
    </citation>
    <scope>NUCLEOTIDE SEQUENCE [LARGE SCALE GENOMIC DNA]</scope>
    <source>
        <strain evidence="2">cv. Shumari</strain>
    </source>
</reference>
<dbReference type="EMBL" id="AP015036">
    <property type="protein sequence ID" value="BAT81537.1"/>
    <property type="molecule type" value="Genomic_DNA"/>
</dbReference>
<gene>
    <name evidence="1" type="primary">Vigan.03G128100</name>
    <name evidence="1" type="ORF">VIGAN_03128100</name>
</gene>
<name>A0A0S3RM05_PHAAN</name>
<keyword evidence="2" id="KW-1185">Reference proteome</keyword>
<evidence type="ECO:0000313" key="1">
    <source>
        <dbReference type="EMBL" id="BAT81537.1"/>
    </source>
</evidence>
<proteinExistence type="predicted"/>
<dbReference type="Proteomes" id="UP000291084">
    <property type="component" value="Chromosome 3"/>
</dbReference>
<dbReference type="AlphaFoldDB" id="A0A0S3RM05"/>
<protein>
    <submittedName>
        <fullName evidence="1">Uncharacterized protein</fullName>
    </submittedName>
</protein>
<organism evidence="1 2">
    <name type="scientific">Vigna angularis var. angularis</name>
    <dbReference type="NCBI Taxonomy" id="157739"/>
    <lineage>
        <taxon>Eukaryota</taxon>
        <taxon>Viridiplantae</taxon>
        <taxon>Streptophyta</taxon>
        <taxon>Embryophyta</taxon>
        <taxon>Tracheophyta</taxon>
        <taxon>Spermatophyta</taxon>
        <taxon>Magnoliopsida</taxon>
        <taxon>eudicotyledons</taxon>
        <taxon>Gunneridae</taxon>
        <taxon>Pentapetalae</taxon>
        <taxon>rosids</taxon>
        <taxon>fabids</taxon>
        <taxon>Fabales</taxon>
        <taxon>Fabaceae</taxon>
        <taxon>Papilionoideae</taxon>
        <taxon>50 kb inversion clade</taxon>
        <taxon>NPAAA clade</taxon>
        <taxon>indigoferoid/millettioid clade</taxon>
        <taxon>Phaseoleae</taxon>
        <taxon>Vigna</taxon>
    </lineage>
</organism>
<accession>A0A0S3RM05</accession>
<sequence length="105" mass="12174">MIKTTTRPTLADKLKKWTWYLRDVQLNWKKIPRRDKHGCHMKKLTSSTSSTTAVQQPLRTSNCGCHDFIRGENGAATECWNVNIQWRAPFCIFFKVKAEVHGPAR</sequence>